<proteinExistence type="predicted"/>
<dbReference type="InterPro" id="IPR029127">
    <property type="entry name" value="MvaI_BcnI"/>
</dbReference>
<evidence type="ECO:0000313" key="3">
    <source>
        <dbReference type="Proteomes" id="UP000321822"/>
    </source>
</evidence>
<keyword evidence="3" id="KW-1185">Reference proteome</keyword>
<keyword evidence="2" id="KW-0540">Nuclease</keyword>
<feature type="domain" description="MvaI/BcnI restriction endonuclease" evidence="1">
    <location>
        <begin position="228"/>
        <end position="448"/>
    </location>
</feature>
<name>A0A5C6Q9T7_9GAMM</name>
<accession>A0A5C6Q9T7</accession>
<comment type="caution">
    <text evidence="2">The sequence shown here is derived from an EMBL/GenBank/DDBJ whole genome shotgun (WGS) entry which is preliminary data.</text>
</comment>
<dbReference type="Gene3D" id="3.40.210.20">
    <property type="entry name" value="MvaI/BcnI restriction endonuclease, catalytic domain"/>
    <property type="match status" value="1"/>
</dbReference>
<dbReference type="Proteomes" id="UP000321822">
    <property type="component" value="Unassembled WGS sequence"/>
</dbReference>
<dbReference type="Pfam" id="PF15515">
    <property type="entry name" value="MvaI_BcnI"/>
    <property type="match status" value="1"/>
</dbReference>
<keyword evidence="2" id="KW-0255">Endonuclease</keyword>
<protein>
    <submittedName>
        <fullName evidence="2">MvaI/BcnI restriction endonuclease family protein</fullName>
    </submittedName>
</protein>
<reference evidence="2 3" key="1">
    <citation type="submission" date="2019-07" db="EMBL/GenBank/DDBJ databases">
        <title>Genomes of sea-ice associated Colwellia species.</title>
        <authorList>
            <person name="Bowman J.P."/>
        </authorList>
    </citation>
    <scope>NUCLEOTIDE SEQUENCE [LARGE SCALE GENOMIC DNA]</scope>
    <source>
        <strain evidence="2 3">ACAM 459</strain>
    </source>
</reference>
<dbReference type="InterPro" id="IPR043005">
    <property type="entry name" value="MvaI_BcnI_rec"/>
</dbReference>
<dbReference type="OrthoDB" id="9204522at2"/>
<dbReference type="CDD" id="cd22347">
    <property type="entry name" value="PDDEXK_nuclease"/>
    <property type="match status" value="1"/>
</dbReference>
<dbReference type="AlphaFoldDB" id="A0A5C6Q9T7"/>
<keyword evidence="2" id="KW-0378">Hydrolase</keyword>
<dbReference type="GO" id="GO:0004519">
    <property type="term" value="F:endonuclease activity"/>
    <property type="evidence" value="ECO:0007669"/>
    <property type="project" value="UniProtKB-KW"/>
</dbReference>
<gene>
    <name evidence="2" type="ORF">ESZ36_17045</name>
</gene>
<sequence length="458" mass="51155">MRTLKNLSTYKKEAKAFQKKHDLKLHQAQLLIANEYNFGSWTELVKACDDHNIIKLSTSTKKELSEGMSNEDAINKALVVSVNKKLLVSKGIDFVIFEPTPTGLKKSILDATHPVRHLFRSAAFHDYDSQGQGPEHKVMKTALFIGNNECKNSLMSLYRPVTKQGDPRMWFRGLGDFAEAGDQVALIFADEQLVLVNLSTLQLAEGGNELTKLQELLPNDESVAIELLNKLRDIAKGGLIKATLKGSTAIGMAIEDALGVPPNSSKLPDYKGIELKSGRGNGSRTTLFAQVADWKISPLKSSAAILDAFGYQREVDFKLYCTISAKKPNSQGLQFTYDEKIDQLIEHHNKEGDVAFWPADLLRDRLLEKHKETFWIDAESIEIDGHEYFKLKSVTHTKNPMVSQLMPLLADGTITMDHLIKRKGGDKPKVSEKGPLFKMNKKDLALLFPTPVKHCLEI</sequence>
<dbReference type="EMBL" id="VOLT01000010">
    <property type="protein sequence ID" value="TWX65513.1"/>
    <property type="molecule type" value="Genomic_DNA"/>
</dbReference>
<evidence type="ECO:0000313" key="2">
    <source>
        <dbReference type="EMBL" id="TWX65513.1"/>
    </source>
</evidence>
<organism evidence="2 3">
    <name type="scientific">Colwellia demingiae</name>
    <dbReference type="NCBI Taxonomy" id="89401"/>
    <lineage>
        <taxon>Bacteria</taxon>
        <taxon>Pseudomonadati</taxon>
        <taxon>Pseudomonadota</taxon>
        <taxon>Gammaproteobacteria</taxon>
        <taxon>Alteromonadales</taxon>
        <taxon>Colwelliaceae</taxon>
        <taxon>Colwellia</taxon>
    </lineage>
</organism>
<dbReference type="InterPro" id="IPR043004">
    <property type="entry name" value="MvaI_BcnI_cat"/>
</dbReference>
<evidence type="ECO:0000259" key="1">
    <source>
        <dbReference type="Pfam" id="PF15515"/>
    </source>
</evidence>
<dbReference type="Gene3D" id="3.30.70.3570">
    <property type="entry name" value="MvaI/BcnI restriction endonuclease, recognition domain"/>
    <property type="match status" value="1"/>
</dbReference>